<comment type="similarity">
    <text evidence="3">In the N-terminal section; belongs to the leguminous lectin family.</text>
</comment>
<keyword evidence="10" id="KW-0067">ATP-binding</keyword>
<sequence>MAVIYLLVSTYLDSNFIQHPNQLSRPPPKMVANKYSTVITIVLFLLSPCATPLTFDFPSFASSVNNTPSLEGDAFIDGKLLRLTKSALEDSQNVSVGRATYTQPFLLRESATGNLADFSTSFTFAINSQNRNSYGEGLAFFLAPQGTSLRNSSAGSGGSLGLPVNSTLSNEYPYVAVEFDIFQSENTAIGDPSYPYGHVGIDVSSLKSVITKPWYVSMKEGQQSNSAKITYSSGTKNLSVAFTTYDDLSGIQVISYFSYELDLKKYLPDWVIVGFSASTGRSITLHNIISWNFSSTSLVDYDLSLVPAPGLTSKVKPRKDNKHLVLVIGVVVGGFMLVGVLGLGLFNSCKRKATGESSTEIEGLRRFSYGEIALATRNFAEGEKLGEGVDGVVYKGFRYDLNSYVTVKKMSKGSTQRKEYKSDLRVLSTLDHRNLMRLIGWCDEQGELILVYDFMPKGGLDFHLLKADNLLIWEVRYKIAQELASALLYLHQEWDLQRLHGNIQSSNIMLDSNLNAKLGNILFTELVHEEITIVKVGRMGYLDPAHLMRGKTSKMLDVYSFGVVALEIACGRKPIEHNFVENQINLVKWVWELYREDKIIEAADPKLRGDFDKNQMVCLMVVGLWCAHSDFRFRPSIDEAIQVLNFAAMVPPLILSNDTTGSSSERSTSESSNIYGDSANSS</sequence>
<keyword evidence="7" id="KW-0732">Signal</keyword>
<dbReference type="Gene3D" id="3.30.200.20">
    <property type="entry name" value="Phosphorylase Kinase, domain 1"/>
    <property type="match status" value="1"/>
</dbReference>
<dbReference type="Proteomes" id="UP000238479">
    <property type="component" value="Chromosome 5"/>
</dbReference>
<organism evidence="18 19">
    <name type="scientific">Rosa chinensis</name>
    <name type="common">China rose</name>
    <dbReference type="NCBI Taxonomy" id="74649"/>
    <lineage>
        <taxon>Eukaryota</taxon>
        <taxon>Viridiplantae</taxon>
        <taxon>Streptophyta</taxon>
        <taxon>Embryophyta</taxon>
        <taxon>Tracheophyta</taxon>
        <taxon>Spermatophyta</taxon>
        <taxon>Magnoliopsida</taxon>
        <taxon>eudicotyledons</taxon>
        <taxon>Gunneridae</taxon>
        <taxon>Pentapetalae</taxon>
        <taxon>rosids</taxon>
        <taxon>fabids</taxon>
        <taxon>Rosales</taxon>
        <taxon>Rosaceae</taxon>
        <taxon>Rosoideae</taxon>
        <taxon>Rosoideae incertae sedis</taxon>
        <taxon>Rosa</taxon>
    </lineage>
</organism>
<feature type="domain" description="Protein kinase" evidence="17">
    <location>
        <begin position="379"/>
        <end position="654"/>
    </location>
</feature>
<evidence type="ECO:0000256" key="1">
    <source>
        <dbReference type="ARBA" id="ARBA00004251"/>
    </source>
</evidence>
<dbReference type="Pfam" id="PF00139">
    <property type="entry name" value="Lectin_legB"/>
    <property type="match status" value="1"/>
</dbReference>
<dbReference type="InterPro" id="IPR011009">
    <property type="entry name" value="Kinase-like_dom_sf"/>
</dbReference>
<evidence type="ECO:0000256" key="9">
    <source>
        <dbReference type="ARBA" id="ARBA00022741"/>
    </source>
</evidence>
<dbReference type="SUPFAM" id="SSF56112">
    <property type="entry name" value="Protein kinase-like (PK-like)"/>
    <property type="match status" value="1"/>
</dbReference>
<dbReference type="SMR" id="A0A2P6QAF6"/>
<dbReference type="InterPro" id="IPR050528">
    <property type="entry name" value="L-type_Lectin-RKs"/>
</dbReference>
<keyword evidence="9" id="KW-0547">Nucleotide-binding</keyword>
<dbReference type="PROSITE" id="PS00308">
    <property type="entry name" value="LECTIN_LEGUME_ALPHA"/>
    <property type="match status" value="1"/>
</dbReference>
<evidence type="ECO:0000256" key="2">
    <source>
        <dbReference type="ARBA" id="ARBA00007606"/>
    </source>
</evidence>
<dbReference type="PROSITE" id="PS50011">
    <property type="entry name" value="PROTEIN_KINASE_DOM"/>
    <property type="match status" value="1"/>
</dbReference>
<feature type="region of interest" description="Disordered" evidence="15">
    <location>
        <begin position="658"/>
        <end position="682"/>
    </location>
</feature>
<dbReference type="FunFam" id="1.10.510.10:FF:000240">
    <property type="entry name" value="Lectin-domain containing receptor kinase A4.3"/>
    <property type="match status" value="1"/>
</dbReference>
<comment type="similarity">
    <text evidence="2">Belongs to the leguminous lectin family.</text>
</comment>
<dbReference type="GO" id="GO:0004672">
    <property type="term" value="F:protein kinase activity"/>
    <property type="evidence" value="ECO:0007669"/>
    <property type="project" value="InterPro"/>
</dbReference>
<evidence type="ECO:0000256" key="5">
    <source>
        <dbReference type="ARBA" id="ARBA00022475"/>
    </source>
</evidence>
<keyword evidence="18" id="KW-0808">Transferase</keyword>
<keyword evidence="6 16" id="KW-0812">Transmembrane</keyword>
<dbReference type="GO" id="GO:0030246">
    <property type="term" value="F:carbohydrate binding"/>
    <property type="evidence" value="ECO:0007669"/>
    <property type="project" value="UniProtKB-KW"/>
</dbReference>
<evidence type="ECO:0000256" key="10">
    <source>
        <dbReference type="ARBA" id="ARBA00022840"/>
    </source>
</evidence>
<feature type="compositionally biased region" description="Polar residues" evidence="15">
    <location>
        <begin position="673"/>
        <end position="682"/>
    </location>
</feature>
<reference evidence="18 19" key="1">
    <citation type="journal article" date="2018" name="Nat. Genet.">
        <title>The Rosa genome provides new insights in the design of modern roses.</title>
        <authorList>
            <person name="Bendahmane M."/>
        </authorList>
    </citation>
    <scope>NUCLEOTIDE SEQUENCE [LARGE SCALE GENOMIC DNA]</scope>
    <source>
        <strain evidence="19">cv. Old Blush</strain>
    </source>
</reference>
<comment type="similarity">
    <text evidence="4">In the C-terminal section; belongs to the protein kinase superfamily. Ser/Thr protein kinase family.</text>
</comment>
<dbReference type="Pfam" id="PF07714">
    <property type="entry name" value="PK_Tyr_Ser-Thr"/>
    <property type="match status" value="1"/>
</dbReference>
<proteinExistence type="inferred from homology"/>
<evidence type="ECO:0000313" key="18">
    <source>
        <dbReference type="EMBL" id="PRQ31159.1"/>
    </source>
</evidence>
<keyword evidence="12 16" id="KW-0472">Membrane</keyword>
<keyword evidence="13" id="KW-0675">Receptor</keyword>
<dbReference type="InterPro" id="IPR013320">
    <property type="entry name" value="ConA-like_dom_sf"/>
</dbReference>
<dbReference type="OrthoDB" id="2677182at2759"/>
<keyword evidence="5" id="KW-1003">Cell membrane</keyword>
<evidence type="ECO:0000256" key="6">
    <source>
        <dbReference type="ARBA" id="ARBA00022692"/>
    </source>
</evidence>
<comment type="caution">
    <text evidence="18">The sequence shown here is derived from an EMBL/GenBank/DDBJ whole genome shotgun (WGS) entry which is preliminary data.</text>
</comment>
<dbReference type="Gene3D" id="1.10.510.10">
    <property type="entry name" value="Transferase(Phosphotransferase) domain 1"/>
    <property type="match status" value="1"/>
</dbReference>
<feature type="compositionally biased region" description="Low complexity" evidence="15">
    <location>
        <begin position="659"/>
        <end position="672"/>
    </location>
</feature>
<dbReference type="SUPFAM" id="SSF49899">
    <property type="entry name" value="Concanavalin A-like lectins/glucanases"/>
    <property type="match status" value="1"/>
</dbReference>
<dbReference type="Gene3D" id="2.60.120.200">
    <property type="match status" value="1"/>
</dbReference>
<keyword evidence="11 16" id="KW-1133">Transmembrane helix</keyword>
<keyword evidence="19" id="KW-1185">Reference proteome</keyword>
<dbReference type="AlphaFoldDB" id="A0A2P6QAF6"/>
<evidence type="ECO:0000256" key="12">
    <source>
        <dbReference type="ARBA" id="ARBA00023136"/>
    </source>
</evidence>
<keyword evidence="14" id="KW-0325">Glycoprotein</keyword>
<dbReference type="InterPro" id="IPR001245">
    <property type="entry name" value="Ser-Thr/Tyr_kinase_cat_dom"/>
</dbReference>
<evidence type="ECO:0000256" key="3">
    <source>
        <dbReference type="ARBA" id="ARBA00008536"/>
    </source>
</evidence>
<feature type="transmembrane region" description="Helical" evidence="16">
    <location>
        <begin position="324"/>
        <end position="346"/>
    </location>
</feature>
<comment type="subcellular location">
    <subcellularLocation>
        <location evidence="1">Cell membrane</location>
        <topology evidence="1">Single-pass type I membrane protein</topology>
    </subcellularLocation>
</comment>
<protein>
    <recommendedName>
        <fullName evidence="17">Protein kinase domain-containing protein</fullName>
    </recommendedName>
</protein>
<keyword evidence="8" id="KW-0430">Lectin</keyword>
<dbReference type="EMBL" id="PDCK01000043">
    <property type="protein sequence ID" value="PRQ31159.1"/>
    <property type="molecule type" value="Genomic_DNA"/>
</dbReference>
<dbReference type="GO" id="GO:0005886">
    <property type="term" value="C:plasma membrane"/>
    <property type="evidence" value="ECO:0007669"/>
    <property type="project" value="UniProtKB-SubCell"/>
</dbReference>
<accession>A0A2P6QAF6</accession>
<gene>
    <name evidence="18" type="ORF">RchiOBHm_Chr5g0032411</name>
</gene>
<evidence type="ECO:0000313" key="19">
    <source>
        <dbReference type="Proteomes" id="UP000238479"/>
    </source>
</evidence>
<dbReference type="Gramene" id="PRQ31159">
    <property type="protein sequence ID" value="PRQ31159"/>
    <property type="gene ID" value="RchiOBHm_Chr5g0032411"/>
</dbReference>
<dbReference type="GO" id="GO:0005524">
    <property type="term" value="F:ATP binding"/>
    <property type="evidence" value="ECO:0007669"/>
    <property type="project" value="UniProtKB-KW"/>
</dbReference>
<evidence type="ECO:0000256" key="4">
    <source>
        <dbReference type="ARBA" id="ARBA00010217"/>
    </source>
</evidence>
<evidence type="ECO:0000256" key="11">
    <source>
        <dbReference type="ARBA" id="ARBA00022989"/>
    </source>
</evidence>
<dbReference type="InterPro" id="IPR001220">
    <property type="entry name" value="Legume_lectin_dom"/>
</dbReference>
<evidence type="ECO:0000259" key="17">
    <source>
        <dbReference type="PROSITE" id="PS50011"/>
    </source>
</evidence>
<evidence type="ECO:0000256" key="7">
    <source>
        <dbReference type="ARBA" id="ARBA00022729"/>
    </source>
</evidence>
<evidence type="ECO:0000256" key="16">
    <source>
        <dbReference type="SAM" id="Phobius"/>
    </source>
</evidence>
<evidence type="ECO:0000256" key="15">
    <source>
        <dbReference type="SAM" id="MobiDB-lite"/>
    </source>
</evidence>
<evidence type="ECO:0000256" key="13">
    <source>
        <dbReference type="ARBA" id="ARBA00023170"/>
    </source>
</evidence>
<dbReference type="GO" id="GO:0002229">
    <property type="term" value="P:defense response to oomycetes"/>
    <property type="evidence" value="ECO:0007669"/>
    <property type="project" value="UniProtKB-ARBA"/>
</dbReference>
<dbReference type="CDD" id="cd06899">
    <property type="entry name" value="lectin_legume_LecRK_Arcelin_ConA"/>
    <property type="match status" value="1"/>
</dbReference>
<evidence type="ECO:0000256" key="8">
    <source>
        <dbReference type="ARBA" id="ARBA00022734"/>
    </source>
</evidence>
<dbReference type="InterPro" id="IPR000985">
    <property type="entry name" value="Lectin_LegA_CS"/>
</dbReference>
<evidence type="ECO:0000256" key="14">
    <source>
        <dbReference type="ARBA" id="ARBA00023180"/>
    </source>
</evidence>
<dbReference type="PANTHER" id="PTHR27007">
    <property type="match status" value="1"/>
</dbReference>
<name>A0A2P6QAF6_ROSCH</name>
<dbReference type="InterPro" id="IPR000719">
    <property type="entry name" value="Prot_kinase_dom"/>
</dbReference>